<dbReference type="PROSITE" id="PS00197">
    <property type="entry name" value="2FE2S_FER_1"/>
    <property type="match status" value="1"/>
</dbReference>
<feature type="transmembrane region" description="Helical" evidence="14">
    <location>
        <begin position="26"/>
        <end position="45"/>
    </location>
</feature>
<dbReference type="SUPFAM" id="SSF63380">
    <property type="entry name" value="Riboflavin synthase domain-like"/>
    <property type="match status" value="1"/>
</dbReference>
<dbReference type="PROSITE" id="PS51384">
    <property type="entry name" value="FAD_FR"/>
    <property type="match status" value="1"/>
</dbReference>
<comment type="subcellular location">
    <subcellularLocation>
        <location evidence="14">Cell membrane</location>
        <topology evidence="14">Multi-pass membrane protein</topology>
    </subcellularLocation>
    <subcellularLocation>
        <location evidence="2">Membrane</location>
        <topology evidence="2">Multi-pass membrane protein</topology>
    </subcellularLocation>
</comment>
<dbReference type="AlphaFoldDB" id="A0A517PAU7"/>
<keyword evidence="14" id="KW-0288">FMN</keyword>
<evidence type="ECO:0000256" key="13">
    <source>
        <dbReference type="ARBA" id="ARBA00061434"/>
    </source>
</evidence>
<evidence type="ECO:0000256" key="3">
    <source>
        <dbReference type="ARBA" id="ARBA00022630"/>
    </source>
</evidence>
<keyword evidence="11" id="KW-0411">Iron-sulfur</keyword>
<keyword evidence="8 14" id="KW-1133">Transmembrane helix</keyword>
<dbReference type="Gene3D" id="3.40.50.80">
    <property type="entry name" value="Nucleotide-binding domain of ferredoxin-NADP reductase (FNR) module"/>
    <property type="match status" value="1"/>
</dbReference>
<feature type="transmembrane region" description="Helical" evidence="14">
    <location>
        <begin position="65"/>
        <end position="85"/>
    </location>
</feature>
<proteinExistence type="inferred from homology"/>
<dbReference type="Pfam" id="PF00111">
    <property type="entry name" value="Fer2"/>
    <property type="match status" value="1"/>
</dbReference>
<evidence type="ECO:0000256" key="9">
    <source>
        <dbReference type="ARBA" id="ARBA00023002"/>
    </source>
</evidence>
<organism evidence="17 18">
    <name type="scientific">Alienimonas californiensis</name>
    <dbReference type="NCBI Taxonomy" id="2527989"/>
    <lineage>
        <taxon>Bacteria</taxon>
        <taxon>Pseudomonadati</taxon>
        <taxon>Planctomycetota</taxon>
        <taxon>Planctomycetia</taxon>
        <taxon>Planctomycetales</taxon>
        <taxon>Planctomycetaceae</taxon>
        <taxon>Alienimonas</taxon>
    </lineage>
</organism>
<dbReference type="InterPro" id="IPR001041">
    <property type="entry name" value="2Fe-2S_ferredoxin-type"/>
</dbReference>
<dbReference type="Proteomes" id="UP000318741">
    <property type="component" value="Chromosome"/>
</dbReference>
<dbReference type="CDD" id="cd00207">
    <property type="entry name" value="fer2"/>
    <property type="match status" value="1"/>
</dbReference>
<reference evidence="17 18" key="1">
    <citation type="submission" date="2019-02" db="EMBL/GenBank/DDBJ databases">
        <title>Deep-cultivation of Planctomycetes and their phenomic and genomic characterization uncovers novel biology.</title>
        <authorList>
            <person name="Wiegand S."/>
            <person name="Jogler M."/>
            <person name="Boedeker C."/>
            <person name="Pinto D."/>
            <person name="Vollmers J."/>
            <person name="Rivas-Marin E."/>
            <person name="Kohn T."/>
            <person name="Peeters S.H."/>
            <person name="Heuer A."/>
            <person name="Rast P."/>
            <person name="Oberbeckmann S."/>
            <person name="Bunk B."/>
            <person name="Jeske O."/>
            <person name="Meyerdierks A."/>
            <person name="Storesund J.E."/>
            <person name="Kallscheuer N."/>
            <person name="Luecker S."/>
            <person name="Lage O.M."/>
            <person name="Pohl T."/>
            <person name="Merkel B.J."/>
            <person name="Hornburger P."/>
            <person name="Mueller R.-W."/>
            <person name="Bruemmer F."/>
            <person name="Labrenz M."/>
            <person name="Spormann A.M."/>
            <person name="Op den Camp H."/>
            <person name="Overmann J."/>
            <person name="Amann R."/>
            <person name="Jetten M.S.M."/>
            <person name="Mascher T."/>
            <person name="Medema M.H."/>
            <person name="Devos D.P."/>
            <person name="Kaster A.-K."/>
            <person name="Ovreas L."/>
            <person name="Rohde M."/>
            <person name="Galperin M.Y."/>
            <person name="Jogler C."/>
        </authorList>
    </citation>
    <scope>NUCLEOTIDE SEQUENCE [LARGE SCALE GENOMIC DNA]</scope>
    <source>
        <strain evidence="17 18">CA12</strain>
    </source>
</reference>
<keyword evidence="14" id="KW-1003">Cell membrane</keyword>
<dbReference type="InterPro" id="IPR036010">
    <property type="entry name" value="2Fe-2S_ferredoxin-like_sf"/>
</dbReference>
<dbReference type="InterPro" id="IPR013130">
    <property type="entry name" value="Fe3_Rdtase_TM_dom"/>
</dbReference>
<feature type="domain" description="FAD-binding FR-type" evidence="16">
    <location>
        <begin position="231"/>
        <end position="340"/>
    </location>
</feature>
<dbReference type="Pfam" id="PF00970">
    <property type="entry name" value="FAD_binding_6"/>
    <property type="match status" value="1"/>
</dbReference>
<feature type="transmembrane region" description="Helical" evidence="14">
    <location>
        <begin position="168"/>
        <end position="185"/>
    </location>
</feature>
<evidence type="ECO:0000256" key="4">
    <source>
        <dbReference type="ARBA" id="ARBA00022692"/>
    </source>
</evidence>
<dbReference type="InterPro" id="IPR017927">
    <property type="entry name" value="FAD-bd_FR_type"/>
</dbReference>
<dbReference type="GO" id="GO:0016491">
    <property type="term" value="F:oxidoreductase activity"/>
    <property type="evidence" value="ECO:0007669"/>
    <property type="project" value="UniProtKB-KW"/>
</dbReference>
<dbReference type="InterPro" id="IPR039261">
    <property type="entry name" value="FNR_nucleotide-bd"/>
</dbReference>
<dbReference type="Gene3D" id="2.40.30.10">
    <property type="entry name" value="Translation factors"/>
    <property type="match status" value="1"/>
</dbReference>
<comment type="subunit">
    <text evidence="14">Heterodimer of a catalytic subunit (MsrP) and a heme-binding subunit (MsrQ).</text>
</comment>
<dbReference type="InterPro" id="IPR012675">
    <property type="entry name" value="Beta-grasp_dom_sf"/>
</dbReference>
<dbReference type="EMBL" id="CP036265">
    <property type="protein sequence ID" value="QDT16503.1"/>
    <property type="molecule type" value="Genomic_DNA"/>
</dbReference>
<evidence type="ECO:0000313" key="17">
    <source>
        <dbReference type="EMBL" id="QDT16503.1"/>
    </source>
</evidence>
<comment type="cofactor">
    <cofactor evidence="14">
        <name>FMN</name>
        <dbReference type="ChEBI" id="CHEBI:58210"/>
    </cofactor>
    <text evidence="14">Binds 1 FMN per subunit.</text>
</comment>
<keyword evidence="14" id="KW-0249">Electron transport</keyword>
<dbReference type="InterPro" id="IPR017938">
    <property type="entry name" value="Riboflavin_synthase-like_b-brl"/>
</dbReference>
<comment type="function">
    <text evidence="14">Part of the MsrPQ system that repairs oxidized cell envelope proteins containing methionine sulfoxide residues (Met-O), using respiratory chain electrons. Thus protects these proteins from oxidative-stress damage caused by reactive species of oxygen and chlorine. MsrPQ is essential for the maintenance of envelope integrity under bleach stress, rescuing a wide series of structurally unrelated cell envelope proteins from methionine oxidation. MsrQ provides electrons for reduction to the reductase catalytic subunit MsrP, using the quinone pool of the respiratory chain.</text>
</comment>
<evidence type="ECO:0000256" key="7">
    <source>
        <dbReference type="ARBA" id="ARBA00022827"/>
    </source>
</evidence>
<dbReference type="InterPro" id="IPR008333">
    <property type="entry name" value="Cbr1-like_FAD-bd_dom"/>
</dbReference>
<keyword evidence="10 14" id="KW-0408">Iron</keyword>
<comment type="cofactor">
    <cofactor evidence="1">
        <name>FAD</name>
        <dbReference type="ChEBI" id="CHEBI:57692"/>
    </cofactor>
</comment>
<dbReference type="PANTHER" id="PTHR47354">
    <property type="entry name" value="NADH OXIDOREDUCTASE HCR"/>
    <property type="match status" value="1"/>
</dbReference>
<comment type="similarity">
    <text evidence="13">In the N-terminal section; belongs to the FAD-binding oxidoreductase type 6 family.</text>
</comment>
<evidence type="ECO:0000313" key="18">
    <source>
        <dbReference type="Proteomes" id="UP000318741"/>
    </source>
</evidence>
<dbReference type="PANTHER" id="PTHR47354:SF6">
    <property type="entry name" value="NADH OXIDOREDUCTASE HCR"/>
    <property type="match status" value="1"/>
</dbReference>
<dbReference type="SUPFAM" id="SSF54292">
    <property type="entry name" value="2Fe-2S ferredoxin-like"/>
    <property type="match status" value="1"/>
</dbReference>
<dbReference type="HAMAP" id="MF_01207">
    <property type="entry name" value="MsrQ"/>
    <property type="match status" value="1"/>
</dbReference>
<evidence type="ECO:0000256" key="14">
    <source>
        <dbReference type="HAMAP-Rule" id="MF_01207"/>
    </source>
</evidence>
<dbReference type="PROSITE" id="PS51085">
    <property type="entry name" value="2FE2S_FER_2"/>
    <property type="match status" value="1"/>
</dbReference>
<keyword evidence="5" id="KW-0001">2Fe-2S</keyword>
<dbReference type="InterPro" id="IPR050415">
    <property type="entry name" value="MRET"/>
</dbReference>
<feature type="transmembrane region" description="Helical" evidence="14">
    <location>
        <begin position="191"/>
        <end position="208"/>
    </location>
</feature>
<keyword evidence="12 14" id="KW-0472">Membrane</keyword>
<dbReference type="Gene3D" id="3.10.20.30">
    <property type="match status" value="1"/>
</dbReference>
<keyword evidence="7" id="KW-0274">FAD</keyword>
<evidence type="ECO:0000259" key="15">
    <source>
        <dbReference type="PROSITE" id="PS51085"/>
    </source>
</evidence>
<dbReference type="GO" id="GO:0051537">
    <property type="term" value="F:2 iron, 2 sulfur cluster binding"/>
    <property type="evidence" value="ECO:0007669"/>
    <property type="project" value="UniProtKB-KW"/>
</dbReference>
<dbReference type="SUPFAM" id="SSF52343">
    <property type="entry name" value="Ferredoxin reductase-like, C-terminal NADP-linked domain"/>
    <property type="match status" value="1"/>
</dbReference>
<evidence type="ECO:0000256" key="8">
    <source>
        <dbReference type="ARBA" id="ARBA00022989"/>
    </source>
</evidence>
<feature type="transmembrane region" description="Helical" evidence="14">
    <location>
        <begin position="97"/>
        <end position="115"/>
    </location>
</feature>
<evidence type="ECO:0000256" key="1">
    <source>
        <dbReference type="ARBA" id="ARBA00001974"/>
    </source>
</evidence>
<keyword evidence="14" id="KW-0813">Transport</keyword>
<dbReference type="GO" id="GO:0030091">
    <property type="term" value="P:protein repair"/>
    <property type="evidence" value="ECO:0007669"/>
    <property type="project" value="UniProtKB-UniRule"/>
</dbReference>
<gene>
    <name evidence="17" type="primary">hcr</name>
    <name evidence="14" type="synonym">msrQ</name>
    <name evidence="17" type="ORF">CA12_26070</name>
</gene>
<feature type="domain" description="2Fe-2S ferredoxin-type" evidence="15">
    <location>
        <begin position="499"/>
        <end position="584"/>
    </location>
</feature>
<dbReference type="Pfam" id="PF01794">
    <property type="entry name" value="Ferric_reduct"/>
    <property type="match status" value="1"/>
</dbReference>
<keyword evidence="3 14" id="KW-0285">Flavoprotein</keyword>
<keyword evidence="9 17" id="KW-0560">Oxidoreductase</keyword>
<name>A0A517PAU7_9PLAN</name>
<comment type="cofactor">
    <cofactor evidence="14">
        <name>heme b</name>
        <dbReference type="ChEBI" id="CHEBI:60344"/>
    </cofactor>
    <text evidence="14">Binds 1 heme b (iron(II)-protoporphyrin IX) group per subunit.</text>
</comment>
<dbReference type="GO" id="GO:0046872">
    <property type="term" value="F:metal ion binding"/>
    <property type="evidence" value="ECO:0007669"/>
    <property type="project" value="UniProtKB-KW"/>
</dbReference>
<dbReference type="OrthoDB" id="9801223at2"/>
<dbReference type="InterPro" id="IPR022837">
    <property type="entry name" value="MsrQ-like"/>
</dbReference>
<keyword evidence="14" id="KW-0349">Heme</keyword>
<keyword evidence="18" id="KW-1185">Reference proteome</keyword>
<dbReference type="PRINTS" id="PR00406">
    <property type="entry name" value="CYTB5RDTASE"/>
</dbReference>
<evidence type="ECO:0000256" key="2">
    <source>
        <dbReference type="ARBA" id="ARBA00004141"/>
    </source>
</evidence>
<sequence>MSAASPSLAPARSRDSASARPLFDAAFWRWAAIINGGVPLALLAWDAWQGALGPDPVDAAIRTTGLASVTFLVLTLAVTPIRLLTGWTDVLAMRRALGLYAFAYAVAHLVVYIVWEQAGSLRRVGEELAARSYLQIGLAALLAMTPLAITSVDALVRRLGAWWKRLHRLIYVAAALGVIHFYMQVKSDVRLPLIYGAVTAGLIGFRAAKHYRDLRIAARRAPAGPAEKPTSWRGQLEVARIFEETPDVKTYRLVPPAGGELPFNYAAGQYLTVSLPVQTESGPATLKRSYSFSSAPTRRGYCEITVKRDPSGIGSRALHDGVSEGDLLTVAGPAGRFTFQDAAEPVAAPAGVVLIAGGVGLTPILSILRSLTDRSWPGAIYVVNVQKTRADLIAGAELRALAARFPNVHLLTAVTREPADDAHLSGRLTAERLRDFVPNLKKLPVFLCGSEPMMAATRGLLRSLGVPPERIATEEFTAGPPPQGLGEGETDGPAVVPAAAITFTRAGRSVTAPGETTVLEAAEQVGVPMPYECRSGLCGQCKVRCTEGAVTMESRDALSSKEEKAGYILACQSRATTTALTIDA</sequence>
<evidence type="ECO:0000256" key="11">
    <source>
        <dbReference type="ARBA" id="ARBA00023014"/>
    </source>
</evidence>
<keyword evidence="6 14" id="KW-0479">Metal-binding</keyword>
<dbReference type="GO" id="GO:0009055">
    <property type="term" value="F:electron transfer activity"/>
    <property type="evidence" value="ECO:0007669"/>
    <property type="project" value="UniProtKB-UniRule"/>
</dbReference>
<dbReference type="GO" id="GO:0020037">
    <property type="term" value="F:heme binding"/>
    <property type="evidence" value="ECO:0007669"/>
    <property type="project" value="UniProtKB-UniRule"/>
</dbReference>
<comment type="similarity">
    <text evidence="14">Belongs to the MsrQ family.</text>
</comment>
<evidence type="ECO:0000259" key="16">
    <source>
        <dbReference type="PROSITE" id="PS51384"/>
    </source>
</evidence>
<dbReference type="KEGG" id="acaf:CA12_26070"/>
<evidence type="ECO:0000256" key="12">
    <source>
        <dbReference type="ARBA" id="ARBA00023136"/>
    </source>
</evidence>
<keyword evidence="4 14" id="KW-0812">Transmembrane</keyword>
<dbReference type="GO" id="GO:0005886">
    <property type="term" value="C:plasma membrane"/>
    <property type="evidence" value="ECO:0007669"/>
    <property type="project" value="UniProtKB-SubCell"/>
</dbReference>
<dbReference type="GO" id="GO:0010181">
    <property type="term" value="F:FMN binding"/>
    <property type="evidence" value="ECO:0007669"/>
    <property type="project" value="UniProtKB-UniRule"/>
</dbReference>
<dbReference type="InterPro" id="IPR006058">
    <property type="entry name" value="2Fe2S_fd_BS"/>
</dbReference>
<dbReference type="InterPro" id="IPR001433">
    <property type="entry name" value="OxRdtase_FAD/NAD-bd"/>
</dbReference>
<evidence type="ECO:0000256" key="6">
    <source>
        <dbReference type="ARBA" id="ARBA00022723"/>
    </source>
</evidence>
<protein>
    <recommendedName>
        <fullName evidence="14">Protein-methionine-sulfoxide reductase heme-binding subunit MsrQ</fullName>
    </recommendedName>
    <alternativeName>
        <fullName evidence="14">Flavocytochrome MsrQ</fullName>
    </alternativeName>
</protein>
<feature type="transmembrane region" description="Helical" evidence="14">
    <location>
        <begin position="135"/>
        <end position="156"/>
    </location>
</feature>
<evidence type="ECO:0000256" key="10">
    <source>
        <dbReference type="ARBA" id="ARBA00023004"/>
    </source>
</evidence>
<accession>A0A517PAU7</accession>
<evidence type="ECO:0000256" key="5">
    <source>
        <dbReference type="ARBA" id="ARBA00022714"/>
    </source>
</evidence>
<dbReference type="Pfam" id="PF00175">
    <property type="entry name" value="NAD_binding_1"/>
    <property type="match status" value="1"/>
</dbReference>